<evidence type="ECO:0000313" key="9">
    <source>
        <dbReference type="Proteomes" id="UP001525379"/>
    </source>
</evidence>
<feature type="transmembrane region" description="Helical" evidence="6">
    <location>
        <begin position="521"/>
        <end position="541"/>
    </location>
</feature>
<reference evidence="8 9" key="1">
    <citation type="submission" date="2022-04" db="EMBL/GenBank/DDBJ databases">
        <title>Human microbiome associated bacterial genomes.</title>
        <authorList>
            <person name="Sandstrom S."/>
            <person name="Salamzade R."/>
            <person name="Kalan L.R."/>
        </authorList>
    </citation>
    <scope>NUCLEOTIDE SEQUENCE [LARGE SCALE GENOMIC DNA]</scope>
    <source>
        <strain evidence="9">p3-SID1799</strain>
    </source>
</reference>
<evidence type="ECO:0000256" key="4">
    <source>
        <dbReference type="ARBA" id="ARBA00022989"/>
    </source>
</evidence>
<dbReference type="RefSeq" id="WP_260103657.1">
    <property type="nucleotide sequence ID" value="NZ_JALXSQ010000002.1"/>
</dbReference>
<dbReference type="Pfam" id="PF03176">
    <property type="entry name" value="MMPL"/>
    <property type="match status" value="2"/>
</dbReference>
<comment type="subcellular location">
    <subcellularLocation>
        <location evidence="1">Cell membrane</location>
        <topology evidence="1">Multi-pass membrane protein</topology>
    </subcellularLocation>
</comment>
<feature type="transmembrane region" description="Helical" evidence="6">
    <location>
        <begin position="664"/>
        <end position="689"/>
    </location>
</feature>
<feature type="transmembrane region" description="Helical" evidence="6">
    <location>
        <begin position="232"/>
        <end position="252"/>
    </location>
</feature>
<dbReference type="PROSITE" id="PS50156">
    <property type="entry name" value="SSD"/>
    <property type="match status" value="1"/>
</dbReference>
<evidence type="ECO:0000256" key="1">
    <source>
        <dbReference type="ARBA" id="ARBA00004651"/>
    </source>
</evidence>
<feature type="transmembrane region" description="Helical" evidence="6">
    <location>
        <begin position="273"/>
        <end position="301"/>
    </location>
</feature>
<keyword evidence="9" id="KW-1185">Reference proteome</keyword>
<dbReference type="SUPFAM" id="SSF82866">
    <property type="entry name" value="Multidrug efflux transporter AcrB transmembrane domain"/>
    <property type="match status" value="2"/>
</dbReference>
<evidence type="ECO:0000256" key="2">
    <source>
        <dbReference type="ARBA" id="ARBA00022475"/>
    </source>
</evidence>
<keyword evidence="2" id="KW-1003">Cell membrane</keyword>
<gene>
    <name evidence="8" type="ORF">M3D15_00945</name>
</gene>
<evidence type="ECO:0000256" key="5">
    <source>
        <dbReference type="ARBA" id="ARBA00023136"/>
    </source>
</evidence>
<dbReference type="EMBL" id="JALXSQ010000002">
    <property type="protein sequence ID" value="MCT2041914.1"/>
    <property type="molecule type" value="Genomic_DNA"/>
</dbReference>
<feature type="domain" description="SSD" evidence="7">
    <location>
        <begin position="183"/>
        <end position="330"/>
    </location>
</feature>
<feature type="transmembrane region" description="Helical" evidence="6">
    <location>
        <begin position="208"/>
        <end position="226"/>
    </location>
</feature>
<feature type="transmembrane region" description="Helical" evidence="6">
    <location>
        <begin position="630"/>
        <end position="652"/>
    </location>
</feature>
<proteinExistence type="predicted"/>
<keyword evidence="3 6" id="KW-0812">Transmembrane</keyword>
<evidence type="ECO:0000256" key="3">
    <source>
        <dbReference type="ARBA" id="ARBA00022692"/>
    </source>
</evidence>
<dbReference type="InterPro" id="IPR000731">
    <property type="entry name" value="SSD"/>
</dbReference>
<dbReference type="PANTHER" id="PTHR33406">
    <property type="entry name" value="MEMBRANE PROTEIN MJ1562-RELATED"/>
    <property type="match status" value="1"/>
</dbReference>
<protein>
    <submittedName>
        <fullName evidence="8">MMPL family transporter</fullName>
    </submittedName>
</protein>
<comment type="caution">
    <text evidence="8">The sequence shown here is derived from an EMBL/GenBank/DDBJ whole genome shotgun (WGS) entry which is preliminary data.</text>
</comment>
<evidence type="ECO:0000256" key="6">
    <source>
        <dbReference type="SAM" id="Phobius"/>
    </source>
</evidence>
<sequence>MGLTLARVGRWAAGHAWRVLIAWILLLGALLGGGVAAGGQLREAFEIPGTQSQEALDRLASVFPQVAGGSAQVVVVPPEGQSVASGPVRDELEALSEELGAVPGVAQAVSPFNKYATDGVSLDGQAAIIALQFDVPTPEIPDATLEAVKATAPAMEAKGYRIEFGGQPFQELEYGITITEALGVLVAGAVLVITLGSVLAAGMPLVTAITGVGVTMGGILLAARFADISQATPMLAVMIGLAVGIDYSLFLVSRHRTELARGARVADAAATATGTAGGAVVFAGLTVMVALLGLIIVGIPFLSVMGIASAIAVLAAMAVAVTLLPALFGLAGERLRPRTRATKRAREPHRMARAWVNGVTAHPILAVLGVVLVLGTIAIPAASLHLALPSAASQPQGTTARDANDLLAEHWGPGQNGPLLVMLDITQASNDTLMQDLDHVRDLVRGIDGVRSTGDALPNPTVDSAILQVNPTTAPDDPRTLETVQRIRALGDTVAQDTGMTLSVTGATAVAIDVSDRLNQALIPFALVVVGISFVLLMMVFRSILVPLKAALSFLLSVLAAFGATVAIFQWGWCADLLGIVPGPIISFMPILLLAIVFGLAMDYEVFLVSGMREAAVAGKTPREAVQHGFVHGSRVVTAAALIMIFVFGAFVPEGAGVIKTIALGLAVGVAADAFLVRMTLVPALMVLFGRFAWRIPRRLAKFLPELDIEGTGLLRQHAAEAWHADQIEGIHVEGVKIGGASYDGSVPRGGILLVPAEQDDATRFLDVLRGTRSIEHGRLAIHSLAGPAAQHHLREHVALITNAVPHERVVSTSVGNLLALHAELGTGRATALGRDELAAAVSRLERLLVSFGHEVPTPLIEQTMVSLDPLTQALVNAVAALAEGAEVLAIDLGQLIAPRAGNRDADILIDALGMLAPAGVSLVIVARDALLGELAQGPRHGRAVARLVRRSSQLRTTTIDHEEFAS</sequence>
<dbReference type="InterPro" id="IPR004869">
    <property type="entry name" value="MMPL_dom"/>
</dbReference>
<dbReference type="Gene3D" id="1.20.1640.10">
    <property type="entry name" value="Multidrug efflux transporter AcrB transmembrane domain"/>
    <property type="match status" value="2"/>
</dbReference>
<feature type="transmembrane region" description="Helical" evidence="6">
    <location>
        <begin position="307"/>
        <end position="331"/>
    </location>
</feature>
<keyword evidence="4 6" id="KW-1133">Transmembrane helix</keyword>
<name>A0ABT2HUD3_9MICO</name>
<dbReference type="Proteomes" id="UP001525379">
    <property type="component" value="Unassembled WGS sequence"/>
</dbReference>
<evidence type="ECO:0000313" key="8">
    <source>
        <dbReference type="EMBL" id="MCT2041914.1"/>
    </source>
</evidence>
<feature type="transmembrane region" description="Helical" evidence="6">
    <location>
        <begin position="181"/>
        <end position="201"/>
    </location>
</feature>
<feature type="transmembrane region" description="Helical" evidence="6">
    <location>
        <begin position="585"/>
        <end position="609"/>
    </location>
</feature>
<feature type="transmembrane region" description="Helical" evidence="6">
    <location>
        <begin position="352"/>
        <end position="379"/>
    </location>
</feature>
<dbReference type="PANTHER" id="PTHR33406:SF13">
    <property type="entry name" value="MEMBRANE PROTEIN YDFJ"/>
    <property type="match status" value="1"/>
</dbReference>
<keyword evidence="5 6" id="KW-0472">Membrane</keyword>
<accession>A0ABT2HUD3</accession>
<dbReference type="InterPro" id="IPR050545">
    <property type="entry name" value="Mycobact_MmpL"/>
</dbReference>
<evidence type="ECO:0000259" key="7">
    <source>
        <dbReference type="PROSITE" id="PS50156"/>
    </source>
</evidence>
<feature type="transmembrane region" description="Helical" evidence="6">
    <location>
        <begin position="553"/>
        <end position="573"/>
    </location>
</feature>
<organism evidence="8 9">
    <name type="scientific">Pseudoclavibacter albus</name>
    <dbReference type="NCBI Taxonomy" id="272241"/>
    <lineage>
        <taxon>Bacteria</taxon>
        <taxon>Bacillati</taxon>
        <taxon>Actinomycetota</taxon>
        <taxon>Actinomycetes</taxon>
        <taxon>Micrococcales</taxon>
        <taxon>Microbacteriaceae</taxon>
        <taxon>Pseudoclavibacter</taxon>
    </lineage>
</organism>